<dbReference type="Proteomes" id="UP001165160">
    <property type="component" value="Unassembled WGS sequence"/>
</dbReference>
<accession>A0A9W7EQ57</accession>
<gene>
    <name evidence="1" type="ORF">TrVE_jg2665</name>
</gene>
<comment type="caution">
    <text evidence="1">The sequence shown here is derived from an EMBL/GenBank/DDBJ whole genome shotgun (WGS) entry which is preliminary data.</text>
</comment>
<keyword evidence="2" id="KW-1185">Reference proteome</keyword>
<protein>
    <submittedName>
        <fullName evidence="1">Uncharacterized protein</fullName>
    </submittedName>
</protein>
<evidence type="ECO:0000313" key="1">
    <source>
        <dbReference type="EMBL" id="GMH85925.1"/>
    </source>
</evidence>
<name>A0A9W7EQ57_9STRA</name>
<evidence type="ECO:0000313" key="2">
    <source>
        <dbReference type="Proteomes" id="UP001165160"/>
    </source>
</evidence>
<organism evidence="1 2">
    <name type="scientific">Triparma verrucosa</name>
    <dbReference type="NCBI Taxonomy" id="1606542"/>
    <lineage>
        <taxon>Eukaryota</taxon>
        <taxon>Sar</taxon>
        <taxon>Stramenopiles</taxon>
        <taxon>Ochrophyta</taxon>
        <taxon>Bolidophyceae</taxon>
        <taxon>Parmales</taxon>
        <taxon>Triparmaceae</taxon>
        <taxon>Triparma</taxon>
    </lineage>
</organism>
<reference evidence="2" key="1">
    <citation type="journal article" date="2023" name="Commun. Biol.">
        <title>Genome analysis of Parmales, the sister group of diatoms, reveals the evolutionary specialization of diatoms from phago-mixotrophs to photoautotrophs.</title>
        <authorList>
            <person name="Ban H."/>
            <person name="Sato S."/>
            <person name="Yoshikawa S."/>
            <person name="Yamada K."/>
            <person name="Nakamura Y."/>
            <person name="Ichinomiya M."/>
            <person name="Sato N."/>
            <person name="Blanc-Mathieu R."/>
            <person name="Endo H."/>
            <person name="Kuwata A."/>
            <person name="Ogata H."/>
        </authorList>
    </citation>
    <scope>NUCLEOTIDE SEQUENCE [LARGE SCALE GENOMIC DNA]</scope>
    <source>
        <strain evidence="2">NIES 3699</strain>
    </source>
</reference>
<dbReference type="EMBL" id="BRXX01000054">
    <property type="protein sequence ID" value="GMH85925.1"/>
    <property type="molecule type" value="Genomic_DNA"/>
</dbReference>
<proteinExistence type="predicted"/>
<sequence length="517" mass="57338">MLQRTLLRSYRTTSRLNTPLLNSYLSVPKLSPAGQSFEAELMAKSKLQSVANNRHELFLKSVQQRAAEMQMIAEDPSLSSAFEKSKALKAEVASKTSSLLTQYAQAEASKDLPLLSSLSSSLQSLERELQLNPSPLESLTSPLKLTPASQKYIETEVSTRYSSSTKRSIIETLSSSKPSLISLIIGKITPEKFMEEVGEKGSIAGSLLEELMVGGEVMKKEEAESRIDSLIIEAATEYTTPPGAVTSPSDIGTYNAFINSDGDAGRLTLKKLTGCTFGDEVKVSDSSALLKFVTDLESDPSVITSPVSSYFKNPDTTPWTHIFSPCATLVYCCKLVVLSSLPCPKFLKSFTLLLPQIAQHGNMRQLSQACELASTLNLDSPEFWDIVTKNSKNIVHSCTSSEASIIAKSLSDNDIECEEYFKTLVTYFDHTRENEMKEYTEDYLRPSTYTSKSGRRIHYTTSEDMARFTESFAYFKYDSPALFEKCFEYSEVYKSEKLRIGKAMKVLGYQIEGTGYA</sequence>
<dbReference type="AlphaFoldDB" id="A0A9W7EQ57"/>